<dbReference type="PANTHER" id="PTHR11384">
    <property type="entry name" value="ATP-BINDING CASSETTE, SUB-FAMILY D MEMBER"/>
    <property type="match status" value="1"/>
</dbReference>
<dbReference type="InterPro" id="IPR027417">
    <property type="entry name" value="P-loop_NTPase"/>
</dbReference>
<keyword evidence="7 9" id="KW-0472">Membrane</keyword>
<dbReference type="Proteomes" id="UP001153069">
    <property type="component" value="Unassembled WGS sequence"/>
</dbReference>
<dbReference type="GO" id="GO:0140359">
    <property type="term" value="F:ABC-type transporter activity"/>
    <property type="evidence" value="ECO:0007669"/>
    <property type="project" value="InterPro"/>
</dbReference>
<keyword evidence="4" id="KW-0547">Nucleotide-binding</keyword>
<name>A0A9N8EF30_9STRA</name>
<dbReference type="GO" id="GO:0016887">
    <property type="term" value="F:ATP hydrolysis activity"/>
    <property type="evidence" value="ECO:0007669"/>
    <property type="project" value="InterPro"/>
</dbReference>
<evidence type="ECO:0000313" key="14">
    <source>
        <dbReference type="Proteomes" id="UP001153069"/>
    </source>
</evidence>
<feature type="compositionally biased region" description="Basic and acidic residues" evidence="8">
    <location>
        <begin position="740"/>
        <end position="749"/>
    </location>
</feature>
<sequence>MWQRPKLTAVLLTACLLSTSAFQTPAQSVGSSATSFVHRSRHNLLLQPKKAALFPRRQGIFHGHLVTALSSTRGGGSEEDLDEEKDLPTNKTINQLGSLFWQMASPYYQESKSGRWLFWGVIGLTLLNSGVSVAFSYLGKDFWNALSSKDVDAFYDVLKQYVPALLIGAPVATYYRFQRAQLAVSWREWMTDRTLQIYSSQRVYYALERGQEIDNPDQRIAEDVNSFTGYSLQLFITIVTSLIDLVSFSFILYSIYPQLFGAIIIYSVFGTIVTAWLGKVLVKLNFQRLQREADFRYSLVRLRENSESIAFYAGEDLEGKAIQDRFNKVVNNTRQVNLAERNLEFFTTGYRYIIQILPVAVVAPNYFAGKLQLGQISQSVGAFNHILSDLSIIVNQFERLSGFAAGIDRLAQFFEAVQVADPTRTSETPLLQPPLAVDGQASNMTTTSEDGSQEPSSPLVMSGDDVGGAVASITGTIALTRMAPGRETITDSILSIQKLDLGTPDGKRVLINDLSLTLKEGTNMLIVGASGAGKSSLLRAIAGLWTSGNGTITRPCDEEVYFLPQRPYCSLGSLKDQLLYPSLDELDGLGEYPEGHVLRRAHLLKQSLADQDLLEILEKVDLKELAARSSPDGDPINGLKVELDWSNTLSLGEQQRLAFGRLLVNRPRLVILDEATSALDMVAEARMYTVLQNMAQNTFKDGKWSGPGLTYISVGHRPSLLSYHDKRLRLGGADANGTPKPHEITDIEKTSMSLSPTDIANL</sequence>
<evidence type="ECO:0000256" key="7">
    <source>
        <dbReference type="ARBA" id="ARBA00023136"/>
    </source>
</evidence>
<dbReference type="CDD" id="cd03223">
    <property type="entry name" value="ABCD_peroxisomal_ALDP"/>
    <property type="match status" value="1"/>
</dbReference>
<evidence type="ECO:0000256" key="6">
    <source>
        <dbReference type="ARBA" id="ARBA00022989"/>
    </source>
</evidence>
<evidence type="ECO:0000256" key="8">
    <source>
        <dbReference type="SAM" id="MobiDB-lite"/>
    </source>
</evidence>
<keyword evidence="10" id="KW-0732">Signal</keyword>
<comment type="similarity">
    <text evidence="1">Belongs to the ABC transporter superfamily. ABCD family. Peroxisomal fatty acyl CoA transporter (TC 3.A.1.203) subfamily.</text>
</comment>
<comment type="caution">
    <text evidence="13">The sequence shown here is derived from an EMBL/GenBank/DDBJ whole genome shotgun (WGS) entry which is preliminary data.</text>
</comment>
<dbReference type="SUPFAM" id="SSF52540">
    <property type="entry name" value="P-loop containing nucleoside triphosphate hydrolases"/>
    <property type="match status" value="1"/>
</dbReference>
<feature type="region of interest" description="Disordered" evidence="8">
    <location>
        <begin position="731"/>
        <end position="762"/>
    </location>
</feature>
<dbReference type="InterPro" id="IPR017871">
    <property type="entry name" value="ABC_transporter-like_CS"/>
</dbReference>
<dbReference type="InterPro" id="IPR036640">
    <property type="entry name" value="ABC1_TM_sf"/>
</dbReference>
<dbReference type="SUPFAM" id="SSF90123">
    <property type="entry name" value="ABC transporter transmembrane region"/>
    <property type="match status" value="1"/>
</dbReference>
<organism evidence="13 14">
    <name type="scientific">Seminavis robusta</name>
    <dbReference type="NCBI Taxonomy" id="568900"/>
    <lineage>
        <taxon>Eukaryota</taxon>
        <taxon>Sar</taxon>
        <taxon>Stramenopiles</taxon>
        <taxon>Ochrophyta</taxon>
        <taxon>Bacillariophyta</taxon>
        <taxon>Bacillariophyceae</taxon>
        <taxon>Bacillariophycidae</taxon>
        <taxon>Naviculales</taxon>
        <taxon>Naviculaceae</taxon>
        <taxon>Seminavis</taxon>
    </lineage>
</organism>
<reference evidence="13" key="1">
    <citation type="submission" date="2020-06" db="EMBL/GenBank/DDBJ databases">
        <authorList>
            <consortium name="Plant Systems Biology data submission"/>
        </authorList>
    </citation>
    <scope>NUCLEOTIDE SEQUENCE</scope>
    <source>
        <strain evidence="13">D6</strain>
    </source>
</reference>
<feature type="compositionally biased region" description="Polar residues" evidence="8">
    <location>
        <begin position="440"/>
        <end position="456"/>
    </location>
</feature>
<evidence type="ECO:0000256" key="4">
    <source>
        <dbReference type="ARBA" id="ARBA00022741"/>
    </source>
</evidence>
<dbReference type="PROSITE" id="PS00211">
    <property type="entry name" value="ABC_TRANSPORTER_1"/>
    <property type="match status" value="1"/>
</dbReference>
<protein>
    <submittedName>
        <fullName evidence="13">D family member 2, chloroplastic</fullName>
    </submittedName>
</protein>
<evidence type="ECO:0000256" key="10">
    <source>
        <dbReference type="SAM" id="SignalP"/>
    </source>
</evidence>
<keyword evidence="2" id="KW-0813">Transport</keyword>
<dbReference type="PANTHER" id="PTHR11384:SF59">
    <property type="entry name" value="LYSOSOMAL COBALAMIN TRANSPORTER ABCD4"/>
    <property type="match status" value="1"/>
</dbReference>
<dbReference type="Gene3D" id="1.20.1560.10">
    <property type="entry name" value="ABC transporter type 1, transmembrane domain"/>
    <property type="match status" value="1"/>
</dbReference>
<dbReference type="GO" id="GO:0005524">
    <property type="term" value="F:ATP binding"/>
    <property type="evidence" value="ECO:0007669"/>
    <property type="project" value="UniProtKB-KW"/>
</dbReference>
<keyword evidence="5" id="KW-0067">ATP-binding</keyword>
<dbReference type="Pfam" id="PF06472">
    <property type="entry name" value="ABC_membrane_2"/>
    <property type="match status" value="1"/>
</dbReference>
<evidence type="ECO:0000256" key="2">
    <source>
        <dbReference type="ARBA" id="ARBA00022448"/>
    </source>
</evidence>
<keyword evidence="14" id="KW-1185">Reference proteome</keyword>
<proteinExistence type="inferred from homology"/>
<dbReference type="PROSITE" id="PS50893">
    <property type="entry name" value="ABC_TRANSPORTER_2"/>
    <property type="match status" value="1"/>
</dbReference>
<gene>
    <name evidence="13" type="ORF">SEMRO_1059_G236530.1</name>
</gene>
<evidence type="ECO:0000256" key="3">
    <source>
        <dbReference type="ARBA" id="ARBA00022692"/>
    </source>
</evidence>
<evidence type="ECO:0000313" key="13">
    <source>
        <dbReference type="EMBL" id="CAB9519932.1"/>
    </source>
</evidence>
<feature type="transmembrane region" description="Helical" evidence="9">
    <location>
        <begin position="259"/>
        <end position="282"/>
    </location>
</feature>
<dbReference type="InterPro" id="IPR050835">
    <property type="entry name" value="ABC_transporter_sub-D"/>
</dbReference>
<dbReference type="InterPro" id="IPR003593">
    <property type="entry name" value="AAA+_ATPase"/>
</dbReference>
<evidence type="ECO:0000256" key="5">
    <source>
        <dbReference type="ARBA" id="ARBA00022840"/>
    </source>
</evidence>
<evidence type="ECO:0000256" key="1">
    <source>
        <dbReference type="ARBA" id="ARBA00008575"/>
    </source>
</evidence>
<feature type="signal peptide" evidence="10">
    <location>
        <begin position="1"/>
        <end position="21"/>
    </location>
</feature>
<feature type="transmembrane region" description="Helical" evidence="9">
    <location>
        <begin position="116"/>
        <end position="139"/>
    </location>
</feature>
<feature type="chain" id="PRO_5040249874" evidence="10">
    <location>
        <begin position="22"/>
        <end position="762"/>
    </location>
</feature>
<accession>A0A9N8EF30</accession>
<dbReference type="GO" id="GO:0016020">
    <property type="term" value="C:membrane"/>
    <property type="evidence" value="ECO:0007669"/>
    <property type="project" value="InterPro"/>
</dbReference>
<dbReference type="EMBL" id="CAICTM010001057">
    <property type="protein sequence ID" value="CAB9519932.1"/>
    <property type="molecule type" value="Genomic_DNA"/>
</dbReference>
<dbReference type="Gene3D" id="3.40.50.300">
    <property type="entry name" value="P-loop containing nucleotide triphosphate hydrolases"/>
    <property type="match status" value="1"/>
</dbReference>
<keyword evidence="3 9" id="KW-0812">Transmembrane</keyword>
<feature type="compositionally biased region" description="Polar residues" evidence="8">
    <location>
        <begin position="750"/>
        <end position="762"/>
    </location>
</feature>
<dbReference type="InterPro" id="IPR003439">
    <property type="entry name" value="ABC_transporter-like_ATP-bd"/>
</dbReference>
<dbReference type="Pfam" id="PF00005">
    <property type="entry name" value="ABC_tran"/>
    <property type="match status" value="1"/>
</dbReference>
<dbReference type="OrthoDB" id="422637at2759"/>
<feature type="domain" description="ABC transporter" evidence="11">
    <location>
        <begin position="496"/>
        <end position="757"/>
    </location>
</feature>
<feature type="region of interest" description="Disordered" evidence="8">
    <location>
        <begin position="424"/>
        <end position="461"/>
    </location>
</feature>
<feature type="domain" description="ABC transmembrane type-1" evidence="12">
    <location>
        <begin position="119"/>
        <end position="402"/>
    </location>
</feature>
<dbReference type="AlphaFoldDB" id="A0A9N8EF30"/>
<evidence type="ECO:0000259" key="12">
    <source>
        <dbReference type="PROSITE" id="PS50929"/>
    </source>
</evidence>
<evidence type="ECO:0000259" key="11">
    <source>
        <dbReference type="PROSITE" id="PS50893"/>
    </source>
</evidence>
<feature type="transmembrane region" description="Helical" evidence="9">
    <location>
        <begin position="234"/>
        <end position="253"/>
    </location>
</feature>
<evidence type="ECO:0000256" key="9">
    <source>
        <dbReference type="SAM" id="Phobius"/>
    </source>
</evidence>
<keyword evidence="6 9" id="KW-1133">Transmembrane helix</keyword>
<dbReference type="SMART" id="SM00382">
    <property type="entry name" value="AAA"/>
    <property type="match status" value="1"/>
</dbReference>
<dbReference type="InterPro" id="IPR011527">
    <property type="entry name" value="ABC1_TM_dom"/>
</dbReference>
<dbReference type="PROSITE" id="PS50929">
    <property type="entry name" value="ABC_TM1F"/>
    <property type="match status" value="1"/>
</dbReference>